<protein>
    <submittedName>
        <fullName evidence="2">Uncharacterized protein</fullName>
    </submittedName>
</protein>
<feature type="region of interest" description="Disordered" evidence="1">
    <location>
        <begin position="43"/>
        <end position="104"/>
    </location>
</feature>
<organism evidence="2 3">
    <name type="scientific">Prunus dulcis</name>
    <name type="common">Almond</name>
    <name type="synonym">Amygdalus dulcis</name>
    <dbReference type="NCBI Taxonomy" id="3755"/>
    <lineage>
        <taxon>Eukaryota</taxon>
        <taxon>Viridiplantae</taxon>
        <taxon>Streptophyta</taxon>
        <taxon>Embryophyta</taxon>
        <taxon>Tracheophyta</taxon>
        <taxon>Spermatophyta</taxon>
        <taxon>Magnoliopsida</taxon>
        <taxon>eudicotyledons</taxon>
        <taxon>Gunneridae</taxon>
        <taxon>Pentapetalae</taxon>
        <taxon>rosids</taxon>
        <taxon>fabids</taxon>
        <taxon>Rosales</taxon>
        <taxon>Rosaceae</taxon>
        <taxon>Amygdaloideae</taxon>
        <taxon>Amygdaleae</taxon>
        <taxon>Prunus</taxon>
    </lineage>
</organism>
<evidence type="ECO:0000313" key="3">
    <source>
        <dbReference type="Proteomes" id="UP000327085"/>
    </source>
</evidence>
<feature type="compositionally biased region" description="Basic residues" evidence="1">
    <location>
        <begin position="48"/>
        <end position="70"/>
    </location>
</feature>
<reference evidence="3" key="1">
    <citation type="journal article" date="2020" name="Plant J.">
        <title>Transposons played a major role in the diversification between the closely related almond and peach genomes: results from the almond genome sequence.</title>
        <authorList>
            <person name="Alioto T."/>
            <person name="Alexiou K.G."/>
            <person name="Bardil A."/>
            <person name="Barteri F."/>
            <person name="Castanera R."/>
            <person name="Cruz F."/>
            <person name="Dhingra A."/>
            <person name="Duval H."/>
            <person name="Fernandez I Marti A."/>
            <person name="Frias L."/>
            <person name="Galan B."/>
            <person name="Garcia J.L."/>
            <person name="Howad W."/>
            <person name="Gomez-Garrido J."/>
            <person name="Gut M."/>
            <person name="Julca I."/>
            <person name="Morata J."/>
            <person name="Puigdomenech P."/>
            <person name="Ribeca P."/>
            <person name="Rubio Cabetas M.J."/>
            <person name="Vlasova A."/>
            <person name="Wirthensohn M."/>
            <person name="Garcia-Mas J."/>
            <person name="Gabaldon T."/>
            <person name="Casacuberta J.M."/>
            <person name="Arus P."/>
        </authorList>
    </citation>
    <scope>NUCLEOTIDE SEQUENCE [LARGE SCALE GENOMIC DNA]</scope>
    <source>
        <strain evidence="3">cv. Texas</strain>
    </source>
</reference>
<feature type="region of interest" description="Disordered" evidence="1">
    <location>
        <begin position="1"/>
        <end position="25"/>
    </location>
</feature>
<feature type="compositionally biased region" description="Basic and acidic residues" evidence="1">
    <location>
        <begin position="1"/>
        <end position="24"/>
    </location>
</feature>
<dbReference type="Proteomes" id="UP000327085">
    <property type="component" value="Chromosome 2"/>
</dbReference>
<proteinExistence type="predicted"/>
<evidence type="ECO:0000256" key="1">
    <source>
        <dbReference type="SAM" id="MobiDB-lite"/>
    </source>
</evidence>
<dbReference type="InParanoid" id="A0A5E4FY63"/>
<dbReference type="EMBL" id="CABIKO010000249">
    <property type="protein sequence ID" value="VVA32476.1"/>
    <property type="molecule type" value="Genomic_DNA"/>
</dbReference>
<gene>
    <name evidence="2" type="ORF">ALMOND_2B002204</name>
</gene>
<dbReference type="AlphaFoldDB" id="A0A5E4FY63"/>
<dbReference type="Gramene" id="VVA32476">
    <property type="protein sequence ID" value="VVA32476"/>
    <property type="gene ID" value="Prudul26B002204"/>
</dbReference>
<accession>A0A5E4FY63</accession>
<evidence type="ECO:0000313" key="2">
    <source>
        <dbReference type="EMBL" id="VVA32476.1"/>
    </source>
</evidence>
<sequence length="195" mass="22395">MGKEKEGYRKRRVGEGEKKQRDDGEMGLLLPELVEARFFCNSPIPAQHGRHRNGRRLHSPPKRRRRHLHLNPRPLQQLHARGPPPPLRSHRRHGSGAQRREPPFDSRRLVGLHVFFSRRALLPARASRSRDRRPPHNSLHYLSESVARNSREEVRVPIGALGLCSAVFVFDGGRRPLGIEMHIASAHHQMPCQLV</sequence>
<name>A0A5E4FY63_PRUDU</name>